<evidence type="ECO:0000313" key="1">
    <source>
        <dbReference type="EMBL" id="SUI48880.1"/>
    </source>
</evidence>
<evidence type="ECO:0000313" key="2">
    <source>
        <dbReference type="Proteomes" id="UP000254220"/>
    </source>
</evidence>
<dbReference type="AlphaFoldDB" id="A0A379YQZ0"/>
<dbReference type="EMBL" id="UGYB01000005">
    <property type="protein sequence ID" value="SUI48880.1"/>
    <property type="molecule type" value="Genomic_DNA"/>
</dbReference>
<organism evidence="1 2">
    <name type="scientific">Salmonella enterica subsp. indica</name>
    <dbReference type="NCBI Taxonomy" id="59207"/>
    <lineage>
        <taxon>Bacteria</taxon>
        <taxon>Pseudomonadati</taxon>
        <taxon>Pseudomonadota</taxon>
        <taxon>Gammaproteobacteria</taxon>
        <taxon>Enterobacterales</taxon>
        <taxon>Enterobacteriaceae</taxon>
        <taxon>Salmonella</taxon>
    </lineage>
</organism>
<dbReference type="Proteomes" id="UP000254220">
    <property type="component" value="Unassembled WGS sequence"/>
</dbReference>
<name>A0A379YQZ0_SALER</name>
<reference evidence="1 2" key="1">
    <citation type="submission" date="2018-06" db="EMBL/GenBank/DDBJ databases">
        <authorList>
            <consortium name="Pathogen Informatics"/>
            <person name="Doyle S."/>
        </authorList>
    </citation>
    <scope>NUCLEOTIDE SEQUENCE [LARGE SCALE GENOMIC DNA]</scope>
    <source>
        <strain evidence="1 2">NCTC12420</strain>
    </source>
</reference>
<sequence>MPHGKVVFNKKGRWDWLDRGCDISEDELNQGEWFVGDMYYPPDFNYDVSMHAHQITTWLSKPDELVRYIKN</sequence>
<dbReference type="RefSeq" id="WP_079777042.1">
    <property type="nucleotide sequence ID" value="NZ_DADWZK010000037.1"/>
</dbReference>
<gene>
    <name evidence="1" type="ORF">NCTC12420_05169</name>
</gene>
<proteinExistence type="predicted"/>
<protein>
    <submittedName>
        <fullName evidence="1">Uncharacterized protein</fullName>
    </submittedName>
</protein>
<accession>A0A379YQZ0</accession>